<protein>
    <submittedName>
        <fullName evidence="4">MBL fold metallo-hydrolase</fullName>
    </submittedName>
</protein>
<dbReference type="PROSITE" id="PS51257">
    <property type="entry name" value="PROKAR_LIPOPROTEIN"/>
    <property type="match status" value="1"/>
</dbReference>
<dbReference type="SUPFAM" id="SSF56281">
    <property type="entry name" value="Metallo-hydrolase/oxidoreductase"/>
    <property type="match status" value="1"/>
</dbReference>
<dbReference type="InterPro" id="IPR001279">
    <property type="entry name" value="Metallo-B-lactamas"/>
</dbReference>
<sequence>MKNIILKSKGTILLVLCLLITTVTCGCDVSDNTQVSYSGLTVSFIDIGQGDSILLQCKDESMLIDAGENDKGDTVVNYLESHNATKLKYAVGTHPHSDHIGGMDTVLKNIQTDTLICPKVTYNTKTWKDVETEAKSKNTKIEYANAGESYTLGDATFTIISPKKNHIYSDCNNYSVVIKAEYGENSFLFTGDAEKLVEDEILESNYDIKADVLKVGHHGSSTSTSEKFLNKVSPKYAVISCGVNNEYGHPHKETLEKLKERNIKTYRTDLEGTVVAQSDGKEISFATEKNNSSNIKTETYTTKGNKGTTISKEKFIGNKNSKKFHKPNCDSVYAMSDKNKVYFDNRKDALYEGYTPCKSCNP</sequence>
<reference evidence="4 5" key="1">
    <citation type="submission" date="2019-04" db="EMBL/GenBank/DDBJ databases">
        <authorList>
            <person name="Embree M."/>
            <person name="Gaffney J.R."/>
        </authorList>
    </citation>
    <scope>NUCLEOTIDE SEQUENCE [LARGE SCALE GENOMIC DNA]</scope>
    <source>
        <strain evidence="4 5">JE7A12</strain>
    </source>
</reference>
<evidence type="ECO:0000256" key="2">
    <source>
        <dbReference type="SAM" id="SignalP"/>
    </source>
</evidence>
<dbReference type="GO" id="GO:0006355">
    <property type="term" value="P:regulation of DNA-templated transcription"/>
    <property type="evidence" value="ECO:0007669"/>
    <property type="project" value="InterPro"/>
</dbReference>
<feature type="chain" id="PRO_5038992908" evidence="2">
    <location>
        <begin position="27"/>
        <end position="362"/>
    </location>
</feature>
<dbReference type="EMBL" id="CP039381">
    <property type="protein sequence ID" value="QCT06922.1"/>
    <property type="molecule type" value="Genomic_DNA"/>
</dbReference>
<dbReference type="Gene3D" id="3.60.15.10">
    <property type="entry name" value="Ribonuclease Z/Hydroxyacylglutathione hydrolase-like"/>
    <property type="match status" value="1"/>
</dbReference>
<dbReference type="SMART" id="SM00849">
    <property type="entry name" value="Lactamase_B"/>
    <property type="match status" value="1"/>
</dbReference>
<dbReference type="OrthoDB" id="9761531at2"/>
<dbReference type="Pfam" id="PF02805">
    <property type="entry name" value="Ada_Zn_binding"/>
    <property type="match status" value="1"/>
</dbReference>
<proteinExistence type="predicted"/>
<evidence type="ECO:0000259" key="3">
    <source>
        <dbReference type="SMART" id="SM00849"/>
    </source>
</evidence>
<evidence type="ECO:0000313" key="4">
    <source>
        <dbReference type="EMBL" id="QCT06922.1"/>
    </source>
</evidence>
<feature type="domain" description="Metallo-beta-lactamase" evidence="3">
    <location>
        <begin position="49"/>
        <end position="243"/>
    </location>
</feature>
<dbReference type="GO" id="GO:0016787">
    <property type="term" value="F:hydrolase activity"/>
    <property type="evidence" value="ECO:0007669"/>
    <property type="project" value="UniProtKB-KW"/>
</dbReference>
<dbReference type="InterPro" id="IPR052159">
    <property type="entry name" value="Competence_DNA_uptake"/>
</dbReference>
<keyword evidence="5" id="KW-1185">Reference proteome</keyword>
<dbReference type="GO" id="GO:0008168">
    <property type="term" value="F:methyltransferase activity"/>
    <property type="evidence" value="ECO:0007669"/>
    <property type="project" value="InterPro"/>
</dbReference>
<dbReference type="CDD" id="cd07731">
    <property type="entry name" value="ComA-like_MBL-fold"/>
    <property type="match status" value="1"/>
</dbReference>
<dbReference type="InterPro" id="IPR004026">
    <property type="entry name" value="Ada_DNA_repair_Zn-bd"/>
</dbReference>
<keyword evidence="1" id="KW-0010">Activator</keyword>
<dbReference type="AlphaFoldDB" id="A0A4P8XW63"/>
<dbReference type="GO" id="GO:0006281">
    <property type="term" value="P:DNA repair"/>
    <property type="evidence" value="ECO:0007669"/>
    <property type="project" value="InterPro"/>
</dbReference>
<organism evidence="4 5">
    <name type="scientific">Ruminococcus bovis</name>
    <dbReference type="NCBI Taxonomy" id="2564099"/>
    <lineage>
        <taxon>Bacteria</taxon>
        <taxon>Bacillati</taxon>
        <taxon>Bacillota</taxon>
        <taxon>Clostridia</taxon>
        <taxon>Eubacteriales</taxon>
        <taxon>Oscillospiraceae</taxon>
        <taxon>Ruminococcus</taxon>
    </lineage>
</organism>
<feature type="signal peptide" evidence="2">
    <location>
        <begin position="1"/>
        <end position="26"/>
    </location>
</feature>
<dbReference type="SUPFAM" id="SSF57884">
    <property type="entry name" value="Ada DNA repair protein, N-terminal domain (N-Ada 10)"/>
    <property type="match status" value="1"/>
</dbReference>
<dbReference type="KEGG" id="ruj:E5Z56_05890"/>
<gene>
    <name evidence="4" type="ORF">E5Z56_05890</name>
</gene>
<dbReference type="InterPro" id="IPR035451">
    <property type="entry name" value="Ada-like_dom_sf"/>
</dbReference>
<evidence type="ECO:0000313" key="5">
    <source>
        <dbReference type="Proteomes" id="UP000301475"/>
    </source>
</evidence>
<name>A0A4P8XW63_9FIRM</name>
<dbReference type="PANTHER" id="PTHR30619:SF7">
    <property type="entry name" value="BETA-LACTAMASE DOMAIN PROTEIN"/>
    <property type="match status" value="1"/>
</dbReference>
<dbReference type="GO" id="GO:0003677">
    <property type="term" value="F:DNA binding"/>
    <property type="evidence" value="ECO:0007669"/>
    <property type="project" value="InterPro"/>
</dbReference>
<keyword evidence="2" id="KW-0732">Signal</keyword>
<keyword evidence="4" id="KW-0378">Hydrolase</keyword>
<dbReference type="Pfam" id="PF00753">
    <property type="entry name" value="Lactamase_B"/>
    <property type="match status" value="1"/>
</dbReference>
<dbReference type="InterPro" id="IPR036866">
    <property type="entry name" value="RibonucZ/Hydroxyglut_hydro"/>
</dbReference>
<dbReference type="InterPro" id="IPR035681">
    <property type="entry name" value="ComA-like_MBL"/>
</dbReference>
<evidence type="ECO:0000256" key="1">
    <source>
        <dbReference type="ARBA" id="ARBA00023159"/>
    </source>
</evidence>
<dbReference type="GO" id="GO:0008270">
    <property type="term" value="F:zinc ion binding"/>
    <property type="evidence" value="ECO:0007669"/>
    <property type="project" value="InterPro"/>
</dbReference>
<dbReference type="Proteomes" id="UP000301475">
    <property type="component" value="Chromosome"/>
</dbReference>
<accession>A0A4P8XW63</accession>
<dbReference type="PANTHER" id="PTHR30619">
    <property type="entry name" value="DNA INTERNALIZATION/COMPETENCE PROTEIN COMEC/REC2"/>
    <property type="match status" value="1"/>
</dbReference>
<dbReference type="Gene3D" id="3.40.10.10">
    <property type="entry name" value="DNA Methylphosphotriester Repair Domain"/>
    <property type="match status" value="1"/>
</dbReference>